<evidence type="ECO:0000313" key="9">
    <source>
        <dbReference type="Proteomes" id="UP000267035"/>
    </source>
</evidence>
<accession>A0A3M6Q3L9</accession>
<evidence type="ECO:0000259" key="4">
    <source>
        <dbReference type="PROSITE" id="PS50042"/>
    </source>
</evidence>
<dbReference type="PANTHER" id="PTHR24567">
    <property type="entry name" value="CRP FAMILY TRANSCRIPTIONAL REGULATORY PROTEIN"/>
    <property type="match status" value="1"/>
</dbReference>
<dbReference type="Gene3D" id="1.10.10.10">
    <property type="entry name" value="Winged helix-like DNA-binding domain superfamily/Winged helix DNA-binding domain"/>
    <property type="match status" value="1"/>
</dbReference>
<dbReference type="GO" id="GO:0005829">
    <property type="term" value="C:cytosol"/>
    <property type="evidence" value="ECO:0007669"/>
    <property type="project" value="TreeGrafter"/>
</dbReference>
<evidence type="ECO:0000313" key="7">
    <source>
        <dbReference type="EMBL" id="RMW97792.1"/>
    </source>
</evidence>
<dbReference type="InterPro" id="IPR012318">
    <property type="entry name" value="HTH_CRP"/>
</dbReference>
<dbReference type="Proteomes" id="UP000267035">
    <property type="component" value="Unassembled WGS sequence"/>
</dbReference>
<dbReference type="GO" id="GO:0003700">
    <property type="term" value="F:DNA-binding transcription factor activity"/>
    <property type="evidence" value="ECO:0007669"/>
    <property type="project" value="TreeGrafter"/>
</dbReference>
<dbReference type="SUPFAM" id="SSF46785">
    <property type="entry name" value="Winged helix' DNA-binding domain"/>
    <property type="match status" value="1"/>
</dbReference>
<dbReference type="InterPro" id="IPR050397">
    <property type="entry name" value="Env_Response_Regulators"/>
</dbReference>
<dbReference type="PANTHER" id="PTHR24567:SF68">
    <property type="entry name" value="DNA-BINDING TRANSCRIPTIONAL DUAL REGULATOR CRP"/>
    <property type="match status" value="1"/>
</dbReference>
<evidence type="ECO:0000256" key="1">
    <source>
        <dbReference type="ARBA" id="ARBA00023015"/>
    </source>
</evidence>
<dbReference type="InterPro" id="IPR036390">
    <property type="entry name" value="WH_DNA-bd_sf"/>
</dbReference>
<dbReference type="Proteomes" id="UP000281171">
    <property type="component" value="Unassembled WGS sequence"/>
</dbReference>
<accession>A0A3M6PV98</accession>
<evidence type="ECO:0000313" key="11">
    <source>
        <dbReference type="Proteomes" id="UP000281171"/>
    </source>
</evidence>
<dbReference type="EMBL" id="RDQL01000013">
    <property type="protein sequence ID" value="RMW97792.1"/>
    <property type="molecule type" value="Genomic_DNA"/>
</dbReference>
<evidence type="ECO:0000256" key="2">
    <source>
        <dbReference type="ARBA" id="ARBA00023125"/>
    </source>
</evidence>
<dbReference type="Pfam" id="PF13545">
    <property type="entry name" value="HTH_Crp_2"/>
    <property type="match status" value="1"/>
</dbReference>
<dbReference type="InterPro" id="IPR014710">
    <property type="entry name" value="RmlC-like_jellyroll"/>
</dbReference>
<accession>A0A3M6R911</accession>
<keyword evidence="3" id="KW-0804">Transcription</keyword>
<comment type="caution">
    <text evidence="6">The sequence shown here is derived from an EMBL/GenBank/DDBJ whole genome shotgun (WGS) entry which is preliminary data.</text>
</comment>
<organism evidence="6 10">
    <name type="scientific">Allofranklinella schreckenbergeri</name>
    <dbReference type="NCBI Taxonomy" id="1076744"/>
    <lineage>
        <taxon>Bacteria</taxon>
        <taxon>Pseudomonadati</taxon>
        <taxon>Pseudomonadota</taxon>
        <taxon>Betaproteobacteria</taxon>
        <taxon>Burkholderiales</taxon>
        <taxon>Comamonadaceae</taxon>
        <taxon>Allofranklinella</taxon>
    </lineage>
</organism>
<keyword evidence="9" id="KW-1185">Reference proteome</keyword>
<evidence type="ECO:0000313" key="10">
    <source>
        <dbReference type="Proteomes" id="UP000267521"/>
    </source>
</evidence>
<dbReference type="InterPro" id="IPR000595">
    <property type="entry name" value="cNMP-bd_dom"/>
</dbReference>
<dbReference type="CDD" id="cd00038">
    <property type="entry name" value="CAP_ED"/>
    <property type="match status" value="1"/>
</dbReference>
<dbReference type="Gene3D" id="2.60.120.10">
    <property type="entry name" value="Jelly Rolls"/>
    <property type="match status" value="1"/>
</dbReference>
<sequence length="238" mass="26602">MKPRERALPAVLKTRRAPTDQELQSIAWLHQLKPADRRFAEQALAVGEILKGDFICTAGKPVRYWLGLIDGLLKMSNNRADGSTISYAGLPPGSWFGEGTALKRERYRYDIQALRKSTIAALPLAAFHELLDRSIEFNRVIMYQLNERVGQFIIGRETDRTTNPDSRVARSLAALLNPVLAPNADNTLRITQQELAYLIGLSRQRVNVALVRLEAQGLIRLEYGGLHVLDLPALSAYA</sequence>
<protein>
    <submittedName>
        <fullName evidence="6">Crp/Fnr family transcriptional regulator</fullName>
    </submittedName>
</protein>
<proteinExistence type="predicted"/>
<dbReference type="PROSITE" id="PS51063">
    <property type="entry name" value="HTH_CRP_2"/>
    <property type="match status" value="1"/>
</dbReference>
<feature type="domain" description="HTH crp-type" evidence="5">
    <location>
        <begin position="162"/>
        <end position="232"/>
    </location>
</feature>
<dbReference type="PROSITE" id="PS50042">
    <property type="entry name" value="CNMP_BINDING_3"/>
    <property type="match status" value="1"/>
</dbReference>
<dbReference type="InterPro" id="IPR036388">
    <property type="entry name" value="WH-like_DNA-bd_sf"/>
</dbReference>
<dbReference type="InterPro" id="IPR018490">
    <property type="entry name" value="cNMP-bd_dom_sf"/>
</dbReference>
<evidence type="ECO:0000256" key="3">
    <source>
        <dbReference type="ARBA" id="ARBA00023163"/>
    </source>
</evidence>
<dbReference type="RefSeq" id="WP_122239399.1">
    <property type="nucleotide sequence ID" value="NZ_RDQK01000004.1"/>
</dbReference>
<dbReference type="EMBL" id="RDQK01000004">
    <property type="protein sequence ID" value="RMX11198.1"/>
    <property type="molecule type" value="Genomic_DNA"/>
</dbReference>
<evidence type="ECO:0000313" key="8">
    <source>
        <dbReference type="EMBL" id="RMX11198.1"/>
    </source>
</evidence>
<dbReference type="AlphaFoldDB" id="A0A3M6PV98"/>
<feature type="domain" description="Cyclic nucleotide-binding" evidence="4">
    <location>
        <begin position="28"/>
        <end position="148"/>
    </location>
</feature>
<dbReference type="EMBL" id="RDQM01000020">
    <property type="protein sequence ID" value="RMW95027.1"/>
    <property type="molecule type" value="Genomic_DNA"/>
</dbReference>
<dbReference type="Proteomes" id="UP000267521">
    <property type="component" value="Unassembled WGS sequence"/>
</dbReference>
<dbReference type="Pfam" id="PF00027">
    <property type="entry name" value="cNMP_binding"/>
    <property type="match status" value="1"/>
</dbReference>
<reference evidence="9 10" key="1">
    <citation type="submission" date="2018-10" db="EMBL/GenBank/DDBJ databases">
        <title>Comamonadaceae CDC group NO-1 genome sequencing and assembly.</title>
        <authorList>
            <person name="Bernier A.-M."/>
            <person name="Bernard K."/>
        </authorList>
    </citation>
    <scope>NUCLEOTIDE SEQUENCE [LARGE SCALE GENOMIC DNA]</scope>
    <source>
        <strain evidence="7 9">NML161473</strain>
        <strain evidence="8 11">NML180581</strain>
        <strain evidence="6 10">NML970147</strain>
    </source>
</reference>
<keyword evidence="1" id="KW-0805">Transcription regulation</keyword>
<dbReference type="SUPFAM" id="SSF51206">
    <property type="entry name" value="cAMP-binding domain-like"/>
    <property type="match status" value="1"/>
</dbReference>
<dbReference type="SMART" id="SM00419">
    <property type="entry name" value="HTH_CRP"/>
    <property type="match status" value="1"/>
</dbReference>
<evidence type="ECO:0000259" key="5">
    <source>
        <dbReference type="PROSITE" id="PS51063"/>
    </source>
</evidence>
<evidence type="ECO:0000313" key="6">
    <source>
        <dbReference type="EMBL" id="RMW95027.1"/>
    </source>
</evidence>
<dbReference type="GO" id="GO:0003677">
    <property type="term" value="F:DNA binding"/>
    <property type="evidence" value="ECO:0007669"/>
    <property type="project" value="UniProtKB-KW"/>
</dbReference>
<gene>
    <name evidence="8" type="ORF">EBQ24_01855</name>
    <name evidence="7" type="ORF">EBQ25_09570</name>
    <name evidence="6" type="ORF">EBQ26_11765</name>
</gene>
<keyword evidence="2" id="KW-0238">DNA-binding</keyword>
<name>A0A3M6PV98_9BURK</name>